<gene>
    <name evidence="6" type="ORF">GCM10023203_48510</name>
</gene>
<proteinExistence type="inferred from homology"/>
<dbReference type="RefSeq" id="WP_274230438.1">
    <property type="nucleotide sequence ID" value="NZ_BAABHQ010000017.1"/>
</dbReference>
<evidence type="ECO:0000256" key="2">
    <source>
        <dbReference type="ARBA" id="ARBA00022598"/>
    </source>
</evidence>
<feature type="region of interest" description="Disordered" evidence="3">
    <location>
        <begin position="504"/>
        <end position="528"/>
    </location>
</feature>
<accession>A0ABP9EZH5</accession>
<feature type="compositionally biased region" description="Low complexity" evidence="3">
    <location>
        <begin position="509"/>
        <end position="528"/>
    </location>
</feature>
<protein>
    <submittedName>
        <fullName evidence="6">AMP-binding protein</fullName>
    </submittedName>
</protein>
<dbReference type="PANTHER" id="PTHR43201:SF5">
    <property type="entry name" value="MEDIUM-CHAIN ACYL-COA LIGASE ACSF2, MITOCHONDRIAL"/>
    <property type="match status" value="1"/>
</dbReference>
<sequence>MATPLTPTDPSAASAPSSDAFSLLAAHAAVTPDAPFLLFEDAAERVSTTTYAEQVRRAETAAAFLSDRGVGEGDRVHLLTANRPEFLDLLLGAARLGVVLVPVNPSSTAEEVAHQLAASRAILSVAEDERVPAVRAAAGAVPVVPITEVSAGRGALPPRRPRAGLAAIMFTSGTTSRPKGVRVSHANYVRVGTALAEHLGVTAADRWLVTLPLFHANAQYYCVMSALVAGASVALADRFSASRWIRQARTLRPTLASLFAAPVRMILARTTPEDRDADNDLRLVLFAQNVADEQAAAFEQRLGTLLVQLYGMTETVLPPFVNPPDERRRWGSIGLPLPGVPVRVVDAEGRPVPAGAPGELQVGGTPGVDVTDGYDGLPAATDALLADGWLRTGDLVVRDAEGRAWFVDRAKDMIKRAGENVAASEVERVLADHPDVLEAAVHGVPDPIADEAVVAHVVPRPGHRPDPDALVAWCRERLARFKVPALVLVRDDLPRTSVGKIRKDVLRAETPPLTPTETPSTPSLRSPS</sequence>
<dbReference type="SUPFAM" id="SSF56801">
    <property type="entry name" value="Acetyl-CoA synthetase-like"/>
    <property type="match status" value="1"/>
</dbReference>
<dbReference type="EMBL" id="BAABHQ010000017">
    <property type="protein sequence ID" value="GAA4889569.1"/>
    <property type="molecule type" value="Genomic_DNA"/>
</dbReference>
<keyword evidence="7" id="KW-1185">Reference proteome</keyword>
<dbReference type="Gene3D" id="3.30.300.30">
    <property type="match status" value="1"/>
</dbReference>
<dbReference type="Gene3D" id="3.40.50.12780">
    <property type="entry name" value="N-terminal domain of ligase-like"/>
    <property type="match status" value="1"/>
</dbReference>
<dbReference type="InterPro" id="IPR020845">
    <property type="entry name" value="AMP-binding_CS"/>
</dbReference>
<dbReference type="PANTHER" id="PTHR43201">
    <property type="entry name" value="ACYL-COA SYNTHETASE"/>
    <property type="match status" value="1"/>
</dbReference>
<evidence type="ECO:0000259" key="5">
    <source>
        <dbReference type="Pfam" id="PF13193"/>
    </source>
</evidence>
<dbReference type="PROSITE" id="PS00455">
    <property type="entry name" value="AMP_BINDING"/>
    <property type="match status" value="1"/>
</dbReference>
<comment type="caution">
    <text evidence="6">The sequence shown here is derived from an EMBL/GenBank/DDBJ whole genome shotgun (WGS) entry which is preliminary data.</text>
</comment>
<keyword evidence="2" id="KW-0436">Ligase</keyword>
<dbReference type="Proteomes" id="UP001500457">
    <property type="component" value="Unassembled WGS sequence"/>
</dbReference>
<feature type="domain" description="AMP-dependent synthetase/ligase" evidence="4">
    <location>
        <begin position="25"/>
        <end position="374"/>
    </location>
</feature>
<comment type="similarity">
    <text evidence="1">Belongs to the ATP-dependent AMP-binding enzyme family.</text>
</comment>
<evidence type="ECO:0000256" key="3">
    <source>
        <dbReference type="SAM" id="MobiDB-lite"/>
    </source>
</evidence>
<dbReference type="Pfam" id="PF00501">
    <property type="entry name" value="AMP-binding"/>
    <property type="match status" value="1"/>
</dbReference>
<dbReference type="InterPro" id="IPR025110">
    <property type="entry name" value="AMP-bd_C"/>
</dbReference>
<dbReference type="InterPro" id="IPR000873">
    <property type="entry name" value="AMP-dep_synth/lig_dom"/>
</dbReference>
<evidence type="ECO:0000259" key="4">
    <source>
        <dbReference type="Pfam" id="PF00501"/>
    </source>
</evidence>
<dbReference type="InterPro" id="IPR045851">
    <property type="entry name" value="AMP-bd_C_sf"/>
</dbReference>
<dbReference type="InterPro" id="IPR042099">
    <property type="entry name" value="ANL_N_sf"/>
</dbReference>
<dbReference type="Pfam" id="PF13193">
    <property type="entry name" value="AMP-binding_C"/>
    <property type="match status" value="1"/>
</dbReference>
<name>A0ABP9EZH5_9PSEU</name>
<organism evidence="6 7">
    <name type="scientific">Actinomycetospora straminea</name>
    <dbReference type="NCBI Taxonomy" id="663607"/>
    <lineage>
        <taxon>Bacteria</taxon>
        <taxon>Bacillati</taxon>
        <taxon>Actinomycetota</taxon>
        <taxon>Actinomycetes</taxon>
        <taxon>Pseudonocardiales</taxon>
        <taxon>Pseudonocardiaceae</taxon>
        <taxon>Actinomycetospora</taxon>
    </lineage>
</organism>
<evidence type="ECO:0000313" key="6">
    <source>
        <dbReference type="EMBL" id="GAA4889569.1"/>
    </source>
</evidence>
<evidence type="ECO:0000256" key="1">
    <source>
        <dbReference type="ARBA" id="ARBA00006432"/>
    </source>
</evidence>
<evidence type="ECO:0000313" key="7">
    <source>
        <dbReference type="Proteomes" id="UP001500457"/>
    </source>
</evidence>
<reference evidence="7" key="1">
    <citation type="journal article" date="2019" name="Int. J. Syst. Evol. Microbiol.">
        <title>The Global Catalogue of Microorganisms (GCM) 10K type strain sequencing project: providing services to taxonomists for standard genome sequencing and annotation.</title>
        <authorList>
            <consortium name="The Broad Institute Genomics Platform"/>
            <consortium name="The Broad Institute Genome Sequencing Center for Infectious Disease"/>
            <person name="Wu L."/>
            <person name="Ma J."/>
        </authorList>
    </citation>
    <scope>NUCLEOTIDE SEQUENCE [LARGE SCALE GENOMIC DNA]</scope>
    <source>
        <strain evidence="7">JCM 17983</strain>
    </source>
</reference>
<feature type="domain" description="AMP-binding enzyme C-terminal" evidence="5">
    <location>
        <begin position="425"/>
        <end position="500"/>
    </location>
</feature>